<organism evidence="1 2">
    <name type="scientific">Penicillium nordicum</name>
    <dbReference type="NCBI Taxonomy" id="229535"/>
    <lineage>
        <taxon>Eukaryota</taxon>
        <taxon>Fungi</taxon>
        <taxon>Dikarya</taxon>
        <taxon>Ascomycota</taxon>
        <taxon>Pezizomycotina</taxon>
        <taxon>Eurotiomycetes</taxon>
        <taxon>Eurotiomycetidae</taxon>
        <taxon>Eurotiales</taxon>
        <taxon>Aspergillaceae</taxon>
        <taxon>Penicillium</taxon>
    </lineage>
</organism>
<dbReference type="Proteomes" id="UP000037696">
    <property type="component" value="Unassembled WGS sequence"/>
</dbReference>
<evidence type="ECO:0000313" key="1">
    <source>
        <dbReference type="EMBL" id="KOS37585.1"/>
    </source>
</evidence>
<protein>
    <recommendedName>
        <fullName evidence="3">Amine oxidase domain-containing protein</fullName>
    </recommendedName>
</protein>
<evidence type="ECO:0000313" key="2">
    <source>
        <dbReference type="Proteomes" id="UP000037696"/>
    </source>
</evidence>
<dbReference type="STRING" id="229535.A0A0M9WAK2"/>
<accession>A0A0M9WAK2</accession>
<name>A0A0M9WAK2_9EURO</name>
<keyword evidence="2" id="KW-1185">Reference proteome</keyword>
<proteinExistence type="predicted"/>
<evidence type="ECO:0008006" key="3">
    <source>
        <dbReference type="Google" id="ProtNLM"/>
    </source>
</evidence>
<comment type="caution">
    <text evidence="1">The sequence shown here is derived from an EMBL/GenBank/DDBJ whole genome shotgun (WGS) entry which is preliminary data.</text>
</comment>
<gene>
    <name evidence="1" type="ORF">ACN38_g11624</name>
</gene>
<dbReference type="AlphaFoldDB" id="A0A0M9WAK2"/>
<reference evidence="1 2" key="1">
    <citation type="submission" date="2015-08" db="EMBL/GenBank/DDBJ databases">
        <title>Genome sequencing of Penicillium nordicum.</title>
        <authorList>
            <person name="Nguyen H.D."/>
            <person name="Seifert K.A."/>
        </authorList>
    </citation>
    <scope>NUCLEOTIDE SEQUENCE [LARGE SCALE GENOMIC DNA]</scope>
    <source>
        <strain evidence="1 2">DAOMC 185683</strain>
    </source>
</reference>
<dbReference type="EMBL" id="LHQQ01000309">
    <property type="protein sequence ID" value="KOS37585.1"/>
    <property type="molecule type" value="Genomic_DNA"/>
</dbReference>
<sequence>MRSEIRTILGNKVADKASDVWGYNNEGEVRTMWQDSRQPGFYFHGGNLATAGYYSKVLALQIKALEEGIYRYGEF</sequence>
<dbReference type="OrthoDB" id="74360at2759"/>